<dbReference type="SUPFAM" id="SSF54427">
    <property type="entry name" value="NTF2-like"/>
    <property type="match status" value="1"/>
</dbReference>
<dbReference type="Proteomes" id="UP001595851">
    <property type="component" value="Unassembled WGS sequence"/>
</dbReference>
<dbReference type="InterPro" id="IPR037401">
    <property type="entry name" value="SnoaL-like"/>
</dbReference>
<name>A0ABV8GPP8_9ACTN</name>
<feature type="region of interest" description="Disordered" evidence="1">
    <location>
        <begin position="125"/>
        <end position="148"/>
    </location>
</feature>
<comment type="caution">
    <text evidence="3">The sequence shown here is derived from an EMBL/GenBank/DDBJ whole genome shotgun (WGS) entry which is preliminary data.</text>
</comment>
<evidence type="ECO:0000256" key="1">
    <source>
        <dbReference type="SAM" id="MobiDB-lite"/>
    </source>
</evidence>
<gene>
    <name evidence="3" type="ORF">ACFOY2_47030</name>
</gene>
<feature type="domain" description="SnoaL-like" evidence="2">
    <location>
        <begin position="8"/>
        <end position="124"/>
    </location>
</feature>
<keyword evidence="4" id="KW-1185">Reference proteome</keyword>
<reference evidence="4" key="1">
    <citation type="journal article" date="2019" name="Int. J. Syst. Evol. Microbiol.">
        <title>The Global Catalogue of Microorganisms (GCM) 10K type strain sequencing project: providing services to taxonomists for standard genome sequencing and annotation.</title>
        <authorList>
            <consortium name="The Broad Institute Genomics Platform"/>
            <consortium name="The Broad Institute Genome Sequencing Center for Infectious Disease"/>
            <person name="Wu L."/>
            <person name="Ma J."/>
        </authorList>
    </citation>
    <scope>NUCLEOTIDE SEQUENCE [LARGE SCALE GENOMIC DNA]</scope>
    <source>
        <strain evidence="4">TBRC 1276</strain>
    </source>
</reference>
<protein>
    <submittedName>
        <fullName evidence="3">Nuclear transport factor 2 family protein</fullName>
    </submittedName>
</protein>
<organism evidence="3 4">
    <name type="scientific">Nonomuraea purpurea</name>
    <dbReference type="NCBI Taxonomy" id="1849276"/>
    <lineage>
        <taxon>Bacteria</taxon>
        <taxon>Bacillati</taxon>
        <taxon>Actinomycetota</taxon>
        <taxon>Actinomycetes</taxon>
        <taxon>Streptosporangiales</taxon>
        <taxon>Streptosporangiaceae</taxon>
        <taxon>Nonomuraea</taxon>
    </lineage>
</organism>
<dbReference type="Pfam" id="PF13474">
    <property type="entry name" value="SnoaL_3"/>
    <property type="match status" value="1"/>
</dbReference>
<proteinExistence type="predicted"/>
<dbReference type="InterPro" id="IPR032710">
    <property type="entry name" value="NTF2-like_dom_sf"/>
</dbReference>
<dbReference type="EMBL" id="JBHSBI010000038">
    <property type="protein sequence ID" value="MFC4014846.1"/>
    <property type="molecule type" value="Genomic_DNA"/>
</dbReference>
<dbReference type="Gene3D" id="3.10.450.50">
    <property type="match status" value="1"/>
</dbReference>
<evidence type="ECO:0000313" key="3">
    <source>
        <dbReference type="EMBL" id="MFC4014846.1"/>
    </source>
</evidence>
<dbReference type="RefSeq" id="WP_379534675.1">
    <property type="nucleotide sequence ID" value="NZ_JBHSBI010000038.1"/>
</dbReference>
<sequence length="148" mass="16612">MPTNDEQIRALIESWAEAVHLGDLETVAAEHAEDIVMYDVPENVHGIEAYRKAWPPFFTWQADGAVFEIESLDVTAGEDVAFAHALLRCGMPEDVARNRMRLTLGLRKEGGRWVVAHEHHSFPLTDDGTFVEEGEGNGEREVRRSGAW</sequence>
<evidence type="ECO:0000259" key="2">
    <source>
        <dbReference type="Pfam" id="PF13474"/>
    </source>
</evidence>
<dbReference type="NCBIfam" id="TIGR02246">
    <property type="entry name" value="SgcJ/EcaC family oxidoreductase"/>
    <property type="match status" value="1"/>
</dbReference>
<feature type="compositionally biased region" description="Basic and acidic residues" evidence="1">
    <location>
        <begin position="137"/>
        <end position="148"/>
    </location>
</feature>
<accession>A0ABV8GPP8</accession>
<dbReference type="InterPro" id="IPR011944">
    <property type="entry name" value="Steroid_delta5-4_isomerase"/>
</dbReference>
<evidence type="ECO:0000313" key="4">
    <source>
        <dbReference type="Proteomes" id="UP001595851"/>
    </source>
</evidence>